<reference evidence="2 3" key="1">
    <citation type="submission" date="2018-03" db="EMBL/GenBank/DDBJ databases">
        <title>Cereibacter changlensis.</title>
        <authorList>
            <person name="Meyer T.E."/>
            <person name="Miller S."/>
            <person name="Lodha T."/>
            <person name="Gandham S."/>
            <person name="Chintalapati S."/>
            <person name="Chintalapati V.R."/>
        </authorList>
    </citation>
    <scope>NUCLEOTIDE SEQUENCE [LARGE SCALE GENOMIC DNA]</scope>
    <source>
        <strain evidence="2 3">JA139</strain>
    </source>
</reference>
<dbReference type="AlphaFoldDB" id="A0A2T4JHE4"/>
<keyword evidence="3" id="KW-1185">Reference proteome</keyword>
<evidence type="ECO:0000259" key="1">
    <source>
        <dbReference type="Pfam" id="PF05707"/>
    </source>
</evidence>
<dbReference type="Gene3D" id="3.40.50.300">
    <property type="entry name" value="P-loop containing nucleotide triphosphate hydrolases"/>
    <property type="match status" value="1"/>
</dbReference>
<protein>
    <recommendedName>
        <fullName evidence="1">Zona occludens toxin N-terminal domain-containing protein</fullName>
    </recommendedName>
</protein>
<evidence type="ECO:0000313" key="2">
    <source>
        <dbReference type="EMBL" id="PTE17340.1"/>
    </source>
</evidence>
<sequence>MGTAGRADQEGQRQLERGAQLMIEAFCGLPGAGKTYLMTRLAVKKMKKGHRVYANFPLKGAIRYTQIEELFEIKRQPGEKRSPVILIDEAGLIAPAGAWKAIPFDVMAHWRQHRHAGVNIWYTAQDLRDVAVPLRRVTQFVNYVSKFGPIIKWRTINPTNKGKYGSGFTWFDKSVAEQYDSFAENVERQNYLKGV</sequence>
<dbReference type="Proteomes" id="UP000241010">
    <property type="component" value="Unassembled WGS sequence"/>
</dbReference>
<dbReference type="InterPro" id="IPR027417">
    <property type="entry name" value="P-loop_NTPase"/>
</dbReference>
<organism evidence="2 3">
    <name type="scientific">Cereibacter changlensis JA139</name>
    <dbReference type="NCBI Taxonomy" id="1188249"/>
    <lineage>
        <taxon>Bacteria</taxon>
        <taxon>Pseudomonadati</taxon>
        <taxon>Pseudomonadota</taxon>
        <taxon>Alphaproteobacteria</taxon>
        <taxon>Rhodobacterales</taxon>
        <taxon>Paracoccaceae</taxon>
        <taxon>Cereibacter</taxon>
    </lineage>
</organism>
<name>A0A2T4JHE4_9RHOB</name>
<feature type="domain" description="Zona occludens toxin N-terminal" evidence="1">
    <location>
        <begin position="68"/>
        <end position="146"/>
    </location>
</feature>
<dbReference type="InterPro" id="IPR008900">
    <property type="entry name" value="Zot_N"/>
</dbReference>
<accession>A0A2T4JHE4</accession>
<comment type="caution">
    <text evidence="2">The sequence shown here is derived from an EMBL/GenBank/DDBJ whole genome shotgun (WGS) entry which is preliminary data.</text>
</comment>
<dbReference type="OrthoDB" id="9800070at2"/>
<proteinExistence type="predicted"/>
<gene>
    <name evidence="2" type="ORF">C5F48_24105</name>
</gene>
<evidence type="ECO:0000313" key="3">
    <source>
        <dbReference type="Proteomes" id="UP000241010"/>
    </source>
</evidence>
<dbReference type="SUPFAM" id="SSF52540">
    <property type="entry name" value="P-loop containing nucleoside triphosphate hydrolases"/>
    <property type="match status" value="1"/>
</dbReference>
<dbReference type="Pfam" id="PF05707">
    <property type="entry name" value="Zot"/>
    <property type="match status" value="1"/>
</dbReference>
<dbReference type="EMBL" id="PZKG01000372">
    <property type="protein sequence ID" value="PTE17340.1"/>
    <property type="molecule type" value="Genomic_DNA"/>
</dbReference>